<gene>
    <name evidence="1" type="ORF">Q5741_05695</name>
</gene>
<keyword evidence="2" id="KW-1185">Reference proteome</keyword>
<organism evidence="1 2">
    <name type="scientific">Paenibacillus lacisoli</name>
    <dbReference type="NCBI Taxonomy" id="3064525"/>
    <lineage>
        <taxon>Bacteria</taxon>
        <taxon>Bacillati</taxon>
        <taxon>Bacillota</taxon>
        <taxon>Bacilli</taxon>
        <taxon>Bacillales</taxon>
        <taxon>Paenibacillaceae</taxon>
        <taxon>Paenibacillus</taxon>
    </lineage>
</organism>
<proteinExistence type="predicted"/>
<protein>
    <submittedName>
        <fullName evidence="1">Nucleotidyltransferase family protein</fullName>
    </submittedName>
</protein>
<name>A0ABT9C9H0_9BACL</name>
<sequence>MGGYEDQLRSILDQPQVWKDLRLVRKLGLPQACIAAGYVRNKVWDHLHGYLDATPLHDVDVIYYDLADTDEERDWQLDVRLEEHDPGRGWQVRNQARMHEFSGNAPYTSVEDAMSYWPETATAVGIRLNEQDQMEILCPYGLDDLFAMQVRQSPRYRNTVAYRQRVFEKEWLDNWPLLMMS</sequence>
<dbReference type="PANTHER" id="PTHR39166:SF1">
    <property type="entry name" value="BLL1166 PROTEIN"/>
    <property type="match status" value="1"/>
</dbReference>
<evidence type="ECO:0000313" key="2">
    <source>
        <dbReference type="Proteomes" id="UP001240171"/>
    </source>
</evidence>
<dbReference type="Pfam" id="PF06042">
    <property type="entry name" value="NTP_transf_6"/>
    <property type="match status" value="1"/>
</dbReference>
<evidence type="ECO:0000313" key="1">
    <source>
        <dbReference type="EMBL" id="MDO7905910.1"/>
    </source>
</evidence>
<dbReference type="PANTHER" id="PTHR39166">
    <property type="entry name" value="BLL1166 PROTEIN"/>
    <property type="match status" value="1"/>
</dbReference>
<dbReference type="RefSeq" id="WP_305023341.1">
    <property type="nucleotide sequence ID" value="NZ_JAUQTB010000002.1"/>
</dbReference>
<accession>A0ABT9C9H0</accession>
<reference evidence="1 2" key="1">
    <citation type="submission" date="2023-07" db="EMBL/GenBank/DDBJ databases">
        <title>Paenibacillus sp. JX-17 nov. isolated from soil.</title>
        <authorList>
            <person name="Wan Y."/>
            <person name="Liu B."/>
        </authorList>
    </citation>
    <scope>NUCLEOTIDE SEQUENCE [LARGE SCALE GENOMIC DNA]</scope>
    <source>
        <strain evidence="1 2">JX-17</strain>
    </source>
</reference>
<dbReference type="EMBL" id="JAUQTB010000002">
    <property type="protein sequence ID" value="MDO7905910.1"/>
    <property type="molecule type" value="Genomic_DNA"/>
</dbReference>
<comment type="caution">
    <text evidence="1">The sequence shown here is derived from an EMBL/GenBank/DDBJ whole genome shotgun (WGS) entry which is preliminary data.</text>
</comment>
<dbReference type="InterPro" id="IPR009267">
    <property type="entry name" value="NTP_transf_6"/>
</dbReference>
<dbReference type="Proteomes" id="UP001240171">
    <property type="component" value="Unassembled WGS sequence"/>
</dbReference>